<evidence type="ECO:0000313" key="3">
    <source>
        <dbReference type="Proteomes" id="UP000749646"/>
    </source>
</evidence>
<feature type="compositionally biased region" description="Polar residues" evidence="1">
    <location>
        <begin position="207"/>
        <end position="226"/>
    </location>
</feature>
<feature type="compositionally biased region" description="Polar residues" evidence="1">
    <location>
        <begin position="141"/>
        <end position="150"/>
    </location>
</feature>
<keyword evidence="3" id="KW-1185">Reference proteome</keyword>
<reference evidence="2" key="1">
    <citation type="journal article" date="2020" name="Fungal Divers.">
        <title>Resolving the Mortierellaceae phylogeny through synthesis of multi-gene phylogenetics and phylogenomics.</title>
        <authorList>
            <person name="Vandepol N."/>
            <person name="Liber J."/>
            <person name="Desiro A."/>
            <person name="Na H."/>
            <person name="Kennedy M."/>
            <person name="Barry K."/>
            <person name="Grigoriev I.V."/>
            <person name="Miller A.N."/>
            <person name="O'Donnell K."/>
            <person name="Stajich J.E."/>
            <person name="Bonito G."/>
        </authorList>
    </citation>
    <scope>NUCLEOTIDE SEQUENCE</scope>
    <source>
        <strain evidence="2">MES-2147</strain>
    </source>
</reference>
<feature type="compositionally biased region" description="Polar residues" evidence="1">
    <location>
        <begin position="88"/>
        <end position="101"/>
    </location>
</feature>
<feature type="compositionally biased region" description="Acidic residues" evidence="1">
    <location>
        <begin position="231"/>
        <end position="240"/>
    </location>
</feature>
<protein>
    <submittedName>
        <fullName evidence="2">Uncharacterized protein</fullName>
    </submittedName>
</protein>
<dbReference type="AlphaFoldDB" id="A0A9P6MJ82"/>
<dbReference type="OrthoDB" id="2447180at2759"/>
<feature type="compositionally biased region" description="Low complexity" evidence="1">
    <location>
        <begin position="170"/>
        <end position="182"/>
    </location>
</feature>
<proteinExistence type="predicted"/>
<organism evidence="2 3">
    <name type="scientific">Modicella reniformis</name>
    <dbReference type="NCBI Taxonomy" id="1440133"/>
    <lineage>
        <taxon>Eukaryota</taxon>
        <taxon>Fungi</taxon>
        <taxon>Fungi incertae sedis</taxon>
        <taxon>Mucoromycota</taxon>
        <taxon>Mortierellomycotina</taxon>
        <taxon>Mortierellomycetes</taxon>
        <taxon>Mortierellales</taxon>
        <taxon>Mortierellaceae</taxon>
        <taxon>Modicella</taxon>
    </lineage>
</organism>
<feature type="compositionally biased region" description="Polar residues" evidence="1">
    <location>
        <begin position="117"/>
        <end position="132"/>
    </location>
</feature>
<feature type="region of interest" description="Disordered" evidence="1">
    <location>
        <begin position="88"/>
        <end position="240"/>
    </location>
</feature>
<dbReference type="EMBL" id="JAAAHW010000288">
    <property type="protein sequence ID" value="KAG0004150.1"/>
    <property type="molecule type" value="Genomic_DNA"/>
</dbReference>
<comment type="caution">
    <text evidence="2">The sequence shown here is derived from an EMBL/GenBank/DDBJ whole genome shotgun (WGS) entry which is preliminary data.</text>
</comment>
<evidence type="ECO:0000256" key="1">
    <source>
        <dbReference type="SAM" id="MobiDB-lite"/>
    </source>
</evidence>
<name>A0A9P6MJ82_9FUNG</name>
<accession>A0A9P6MJ82</accession>
<evidence type="ECO:0000313" key="2">
    <source>
        <dbReference type="EMBL" id="KAG0004150.1"/>
    </source>
</evidence>
<sequence length="240" mass="25581">MTLTAGQSQVSSVTLATAPTSSVRTFIHTSQLPPVPPLQLQHNHQLQPSRNVFQGHSQSLGNSQAGSQHNQFGLTHLSDLMTGNLMVSKSSAGLHPGSSNSKPPPLASSPNHPMFHGQNTFMPLQHPQSASSHSEDPFVYDQSSVPLYSTQQDQQQQQRHDAYVMSRGASSSSTCSTSSSTTPQQEHLQLNGPNSMKGSEFTGVSMLGSTASKAEFDQTSGITQAVKSDPDQEGEDKDPG</sequence>
<gene>
    <name evidence="2" type="ORF">BGZ65_000847</name>
</gene>
<feature type="compositionally biased region" description="Polar residues" evidence="1">
    <location>
        <begin position="183"/>
        <end position="197"/>
    </location>
</feature>
<dbReference type="Proteomes" id="UP000749646">
    <property type="component" value="Unassembled WGS sequence"/>
</dbReference>